<name>A0A6L5Z516_9RHOB</name>
<comment type="caution">
    <text evidence="2">The sequence shown here is derived from an EMBL/GenBank/DDBJ whole genome shotgun (WGS) entry which is preliminary data.</text>
</comment>
<gene>
    <name evidence="2" type="ORF">GE300_18945</name>
</gene>
<protein>
    <submittedName>
        <fullName evidence="2">GAF domain-containing protein</fullName>
    </submittedName>
</protein>
<dbReference type="AlphaFoldDB" id="A0A6L5Z516"/>
<proteinExistence type="predicted"/>
<dbReference type="SMART" id="SM00065">
    <property type="entry name" value="GAF"/>
    <property type="match status" value="1"/>
</dbReference>
<dbReference type="InterPro" id="IPR003018">
    <property type="entry name" value="GAF"/>
</dbReference>
<dbReference type="PANTHER" id="PTHR43102">
    <property type="entry name" value="SLR1143 PROTEIN"/>
    <property type="match status" value="1"/>
</dbReference>
<feature type="domain" description="GAF" evidence="1">
    <location>
        <begin position="32"/>
        <end position="178"/>
    </location>
</feature>
<evidence type="ECO:0000259" key="1">
    <source>
        <dbReference type="SMART" id="SM00065"/>
    </source>
</evidence>
<dbReference type="Proteomes" id="UP000474957">
    <property type="component" value="Unassembled WGS sequence"/>
</dbReference>
<organism evidence="2 3">
    <name type="scientific">Halovulum marinum</name>
    <dbReference type="NCBI Taxonomy" id="2662447"/>
    <lineage>
        <taxon>Bacteria</taxon>
        <taxon>Pseudomonadati</taxon>
        <taxon>Pseudomonadota</taxon>
        <taxon>Alphaproteobacteria</taxon>
        <taxon>Rhodobacterales</taxon>
        <taxon>Paracoccaceae</taxon>
        <taxon>Halovulum</taxon>
    </lineage>
</organism>
<dbReference type="RefSeq" id="WP_154449045.1">
    <property type="nucleotide sequence ID" value="NZ_WIND01000023.1"/>
</dbReference>
<evidence type="ECO:0000313" key="2">
    <source>
        <dbReference type="EMBL" id="MSU91661.1"/>
    </source>
</evidence>
<dbReference type="InterPro" id="IPR029016">
    <property type="entry name" value="GAF-like_dom_sf"/>
</dbReference>
<accession>A0A6L5Z516</accession>
<sequence length="188" mass="20634">MLSRLHRVPSEQTGHRNTALYSLSDLGLVNTPPDSAFDRIAALAQKLLRAPIAMLSVIETDSDRQFMTSLRGAPEPLAGSRELPLRYSICKHVSASAAPLVIPDALHDIRTHAAQEFGRVGAYLGVPVRGPINDVICVLSVIDHAPRHWHDEDVEAMEQLAALAEREILLRASMRTLGLLQRRQRGAA</sequence>
<dbReference type="SUPFAM" id="SSF55781">
    <property type="entry name" value="GAF domain-like"/>
    <property type="match status" value="1"/>
</dbReference>
<evidence type="ECO:0000313" key="3">
    <source>
        <dbReference type="Proteomes" id="UP000474957"/>
    </source>
</evidence>
<dbReference type="Gene3D" id="3.30.450.40">
    <property type="match status" value="1"/>
</dbReference>
<dbReference type="PANTHER" id="PTHR43102:SF2">
    <property type="entry name" value="GAF DOMAIN-CONTAINING PROTEIN"/>
    <property type="match status" value="1"/>
</dbReference>
<dbReference type="Pfam" id="PF01590">
    <property type="entry name" value="GAF"/>
    <property type="match status" value="1"/>
</dbReference>
<reference evidence="2 3" key="1">
    <citation type="submission" date="2019-10" db="EMBL/GenBank/DDBJ databases">
        <title>Cognatihalovulum marinum gen. nov. sp. nov., a new member of the family Rhodobacteraceae isolated from deep seawater of the Northwest Indian Ocean.</title>
        <authorList>
            <person name="Ruan C."/>
            <person name="Wang J."/>
            <person name="Zheng X."/>
            <person name="Song L."/>
            <person name="Zhu Y."/>
            <person name="Huang Y."/>
            <person name="Lu Z."/>
            <person name="Du W."/>
            <person name="Huang L."/>
            <person name="Dai X."/>
        </authorList>
    </citation>
    <scope>NUCLEOTIDE SEQUENCE [LARGE SCALE GENOMIC DNA]</scope>
    <source>
        <strain evidence="2 3">2CG4</strain>
    </source>
</reference>
<dbReference type="EMBL" id="WIND01000023">
    <property type="protein sequence ID" value="MSU91661.1"/>
    <property type="molecule type" value="Genomic_DNA"/>
</dbReference>
<keyword evidence="3" id="KW-1185">Reference proteome</keyword>